<proteinExistence type="predicted"/>
<dbReference type="SMART" id="SM00155">
    <property type="entry name" value="PLDc"/>
    <property type="match status" value="2"/>
</dbReference>
<dbReference type="CDD" id="cd09113">
    <property type="entry name" value="PLDc_ymdC_like_2"/>
    <property type="match status" value="1"/>
</dbReference>
<dbReference type="GO" id="GO:0032049">
    <property type="term" value="P:cardiolipin biosynthetic process"/>
    <property type="evidence" value="ECO:0007669"/>
    <property type="project" value="UniProtKB-ARBA"/>
</dbReference>
<feature type="domain" description="PLD phosphodiesterase" evidence="1">
    <location>
        <begin position="399"/>
        <end position="426"/>
    </location>
</feature>
<dbReference type="InterPro" id="IPR025202">
    <property type="entry name" value="PLD-like_dom"/>
</dbReference>
<dbReference type="STRING" id="1122189.SAMN02745165_00538"/>
<organism evidence="2 3">
    <name type="scientific">Malonomonas rubra DSM 5091</name>
    <dbReference type="NCBI Taxonomy" id="1122189"/>
    <lineage>
        <taxon>Bacteria</taxon>
        <taxon>Pseudomonadati</taxon>
        <taxon>Thermodesulfobacteriota</taxon>
        <taxon>Desulfuromonadia</taxon>
        <taxon>Desulfuromonadales</taxon>
        <taxon>Geopsychrobacteraceae</taxon>
        <taxon>Malonomonas</taxon>
    </lineage>
</organism>
<dbReference type="SUPFAM" id="SSF56024">
    <property type="entry name" value="Phospholipase D/nuclease"/>
    <property type="match status" value="2"/>
</dbReference>
<dbReference type="EMBL" id="FQZT01000001">
    <property type="protein sequence ID" value="SHI60762.1"/>
    <property type="molecule type" value="Genomic_DNA"/>
</dbReference>
<dbReference type="AlphaFoldDB" id="A0A1M6CIB0"/>
<dbReference type="CDD" id="cd09111">
    <property type="entry name" value="PLDc_ymdC_like_1"/>
    <property type="match status" value="1"/>
</dbReference>
<reference evidence="2" key="1">
    <citation type="submission" date="2016-11" db="EMBL/GenBank/DDBJ databases">
        <authorList>
            <person name="Jaros S."/>
            <person name="Januszkiewicz K."/>
            <person name="Wedrychowicz H."/>
        </authorList>
    </citation>
    <scope>NUCLEOTIDE SEQUENCE [LARGE SCALE GENOMIC DNA]</scope>
    <source>
        <strain evidence="2">DSM 5091</strain>
    </source>
</reference>
<feature type="domain" description="PLD phosphodiesterase" evidence="1">
    <location>
        <begin position="151"/>
        <end position="178"/>
    </location>
</feature>
<dbReference type="PANTHER" id="PTHR21248:SF12">
    <property type="entry name" value="CARDIOLIPIN SYNTHASE C"/>
    <property type="match status" value="1"/>
</dbReference>
<dbReference type="PANTHER" id="PTHR21248">
    <property type="entry name" value="CARDIOLIPIN SYNTHASE"/>
    <property type="match status" value="1"/>
</dbReference>
<evidence type="ECO:0000313" key="3">
    <source>
        <dbReference type="Proteomes" id="UP000184171"/>
    </source>
</evidence>
<dbReference type="PROSITE" id="PS50035">
    <property type="entry name" value="PLD"/>
    <property type="match status" value="2"/>
</dbReference>
<name>A0A1M6CIB0_MALRU</name>
<accession>A0A1M6CIB0</accession>
<keyword evidence="3" id="KW-1185">Reference proteome</keyword>
<evidence type="ECO:0000313" key="2">
    <source>
        <dbReference type="EMBL" id="SHI60762.1"/>
    </source>
</evidence>
<evidence type="ECO:0000259" key="1">
    <source>
        <dbReference type="PROSITE" id="PS50035"/>
    </source>
</evidence>
<dbReference type="Proteomes" id="UP000184171">
    <property type="component" value="Unassembled WGS sequence"/>
</dbReference>
<gene>
    <name evidence="2" type="ORF">SAMN02745165_00538</name>
</gene>
<dbReference type="Gene3D" id="3.30.870.10">
    <property type="entry name" value="Endonuclease Chain A"/>
    <property type="match status" value="2"/>
</dbReference>
<dbReference type="InterPro" id="IPR001736">
    <property type="entry name" value="PLipase_D/transphosphatidylase"/>
</dbReference>
<sequence>MLLRPLSTFLFLLLINLPPHAYCSELQQLLTPLLSAYPQQSGAYVLEKGEEALLARAWLADRAEQSIEVQYFIWSNDNIGTLATESLLRAAERGVQVRVLVDDLMIDAPDDFLLALAAHPKIDICIYNPQHKVGTSKPKRVLNIFTNFRGINQRMHDKTFIVDGQVCITGGRNMADEYFDYDQKYNFRDRDILLIGPVAGEIQTSFEKFWQNELAHPVEKLLKDSTQPGPKRIKEIYRELHDYALDKDNFAPEVKQALADLPDKFKYLIDNLVWDQPAFISDVPGKNSGKQGLGGGGRTTGELADALRGAQKRITIQSPYLVLPEGGLELFRELISCGVQVRISTNSLLSTDNLQAFSGYSKQRKDLFEAGIEIFEFKPQPAIQKELIERYAKLEKQAPIFAIHAKTLVIDGKQLYIGTFNLDPRSANLNTEVGVIIDNMQLAGIVEKQIERDIQPENSWHSATETPDRRAPLWKRIKLGFWKLLPLEKLL</sequence>
<dbReference type="GO" id="GO:0030572">
    <property type="term" value="F:phosphatidyltransferase activity"/>
    <property type="evidence" value="ECO:0007669"/>
    <property type="project" value="UniProtKB-ARBA"/>
</dbReference>
<dbReference type="Pfam" id="PF13091">
    <property type="entry name" value="PLDc_2"/>
    <property type="match status" value="2"/>
</dbReference>
<protein>
    <submittedName>
        <fullName evidence="2">Phosphatidylserine/phosphatidylglycerophosphate/cardiolipin synthase</fullName>
    </submittedName>
</protein>
<dbReference type="RefSeq" id="WP_072905248.1">
    <property type="nucleotide sequence ID" value="NZ_FQZT01000001.1"/>
</dbReference>